<evidence type="ECO:0000256" key="3">
    <source>
        <dbReference type="ARBA" id="ARBA00004638"/>
    </source>
</evidence>
<keyword evidence="13" id="KW-0458">Lysosome</keyword>
<gene>
    <name evidence="29" type="primary">SLC17A5</name>
    <name evidence="29" type="ORF">TNCT_661681</name>
</gene>
<feature type="transmembrane region" description="Helical" evidence="27">
    <location>
        <begin position="160"/>
        <end position="184"/>
    </location>
</feature>
<evidence type="ECO:0000256" key="10">
    <source>
        <dbReference type="ARBA" id="ARBA00023018"/>
    </source>
</evidence>
<evidence type="ECO:0000256" key="19">
    <source>
        <dbReference type="ARBA" id="ARBA00051447"/>
    </source>
</evidence>
<evidence type="ECO:0000256" key="13">
    <source>
        <dbReference type="ARBA" id="ARBA00023228"/>
    </source>
</evidence>
<keyword evidence="5" id="KW-0813">Transport</keyword>
<evidence type="ECO:0000256" key="22">
    <source>
        <dbReference type="ARBA" id="ARBA00069713"/>
    </source>
</evidence>
<evidence type="ECO:0000256" key="15">
    <source>
        <dbReference type="ARBA" id="ARBA00050101"/>
    </source>
</evidence>
<feature type="domain" description="Major facilitator superfamily (MFS) profile" evidence="28">
    <location>
        <begin position="29"/>
        <end position="485"/>
    </location>
</feature>
<dbReference type="InterPro" id="IPR036259">
    <property type="entry name" value="MFS_trans_sf"/>
</dbReference>
<feature type="transmembrane region" description="Helical" evidence="27">
    <location>
        <begin position="392"/>
        <end position="415"/>
    </location>
</feature>
<feature type="compositionally biased region" description="Polar residues" evidence="26">
    <location>
        <begin position="490"/>
        <end position="499"/>
    </location>
</feature>
<evidence type="ECO:0000256" key="17">
    <source>
        <dbReference type="ARBA" id="ARBA00050625"/>
    </source>
</evidence>
<comment type="catalytic activity">
    <reaction evidence="19">
        <text>L-glutamate(out) = L-glutamate(in)</text>
        <dbReference type="Rhea" id="RHEA:66336"/>
        <dbReference type="ChEBI" id="CHEBI:29985"/>
    </reaction>
    <physiologicalReaction direction="left-to-right" evidence="19">
        <dbReference type="Rhea" id="RHEA:66337"/>
    </physiologicalReaction>
</comment>
<evidence type="ECO:0000256" key="25">
    <source>
        <dbReference type="ARBA" id="ARBA00081925"/>
    </source>
</evidence>
<keyword evidence="6" id="KW-1003">Cell membrane</keyword>
<feature type="transmembrane region" description="Helical" evidence="27">
    <location>
        <begin position="136"/>
        <end position="154"/>
    </location>
</feature>
<feature type="transmembrane region" description="Helical" evidence="27">
    <location>
        <begin position="368"/>
        <end position="386"/>
    </location>
</feature>
<dbReference type="GO" id="GO:0005765">
    <property type="term" value="C:lysosomal membrane"/>
    <property type="evidence" value="ECO:0007669"/>
    <property type="project" value="UniProtKB-SubCell"/>
</dbReference>
<dbReference type="Gene3D" id="1.20.1250.20">
    <property type="entry name" value="MFS general substrate transporter like domains"/>
    <property type="match status" value="2"/>
</dbReference>
<feature type="transmembrane region" description="Helical" evidence="27">
    <location>
        <begin position="108"/>
        <end position="129"/>
    </location>
</feature>
<dbReference type="GO" id="GO:0015293">
    <property type="term" value="F:symporter activity"/>
    <property type="evidence" value="ECO:0007669"/>
    <property type="project" value="UniProtKB-KW"/>
</dbReference>
<evidence type="ECO:0000256" key="7">
    <source>
        <dbReference type="ARBA" id="ARBA00022692"/>
    </source>
</evidence>
<feature type="transmembrane region" description="Helical" evidence="27">
    <location>
        <begin position="196"/>
        <end position="219"/>
    </location>
</feature>
<evidence type="ECO:0000256" key="20">
    <source>
        <dbReference type="ARBA" id="ARBA00051612"/>
    </source>
</evidence>
<evidence type="ECO:0000256" key="4">
    <source>
        <dbReference type="ARBA" id="ARBA00004656"/>
    </source>
</evidence>
<evidence type="ECO:0000259" key="28">
    <source>
        <dbReference type="PROSITE" id="PS50850"/>
    </source>
</evidence>
<dbReference type="GO" id="GO:0046942">
    <property type="term" value="P:carboxylic acid transport"/>
    <property type="evidence" value="ECO:0007669"/>
    <property type="project" value="UniProtKB-ARBA"/>
</dbReference>
<dbReference type="CDD" id="cd17318">
    <property type="entry name" value="MFS_SLC17"/>
    <property type="match status" value="1"/>
</dbReference>
<name>A0A8X6GM45_TRICU</name>
<dbReference type="Pfam" id="PF07690">
    <property type="entry name" value="MFS_1"/>
    <property type="match status" value="1"/>
</dbReference>
<dbReference type="GO" id="GO:0006820">
    <property type="term" value="P:monoatomic anion transport"/>
    <property type="evidence" value="ECO:0007669"/>
    <property type="project" value="TreeGrafter"/>
</dbReference>
<keyword evidence="14" id="KW-0968">Cytoplasmic vesicle</keyword>
<evidence type="ECO:0000256" key="21">
    <source>
        <dbReference type="ARBA" id="ARBA00056891"/>
    </source>
</evidence>
<dbReference type="InterPro" id="IPR050382">
    <property type="entry name" value="MFS_Na/Anion_cotransporter"/>
</dbReference>
<comment type="function">
    <text evidence="21">Receptor for CM101, a polysaccharide produced by group B Streptococcus with antipathoangiogenic properties.</text>
</comment>
<evidence type="ECO:0000256" key="18">
    <source>
        <dbReference type="ARBA" id="ARBA00051403"/>
    </source>
</evidence>
<reference evidence="29" key="1">
    <citation type="submission" date="2020-07" db="EMBL/GenBank/DDBJ databases">
        <title>Multicomponent nature underlies the extraordinary mechanical properties of spider dragline silk.</title>
        <authorList>
            <person name="Kono N."/>
            <person name="Nakamura H."/>
            <person name="Mori M."/>
            <person name="Yoshida Y."/>
            <person name="Ohtoshi R."/>
            <person name="Malay A.D."/>
            <person name="Moran D.A.P."/>
            <person name="Tomita M."/>
            <person name="Numata K."/>
            <person name="Arakawa K."/>
        </authorList>
    </citation>
    <scope>NUCLEOTIDE SEQUENCE</scope>
</reference>
<dbReference type="GO" id="GO:0030672">
    <property type="term" value="C:synaptic vesicle membrane"/>
    <property type="evidence" value="ECO:0007669"/>
    <property type="project" value="UniProtKB-SubCell"/>
</dbReference>
<dbReference type="FunFam" id="1.20.1250.20:FF:000003">
    <property type="entry name" value="Solute carrier family 17 member 3"/>
    <property type="match status" value="1"/>
</dbReference>
<dbReference type="PANTHER" id="PTHR11662">
    <property type="entry name" value="SOLUTE CARRIER FAMILY 17"/>
    <property type="match status" value="1"/>
</dbReference>
<evidence type="ECO:0000256" key="2">
    <source>
        <dbReference type="ARBA" id="ARBA00004554"/>
    </source>
</evidence>
<evidence type="ECO:0000256" key="11">
    <source>
        <dbReference type="ARBA" id="ARBA00023136"/>
    </source>
</evidence>
<comment type="catalytic activity">
    <reaction evidence="16">
        <text>L-aspartate(out) = L-aspartate(in)</text>
        <dbReference type="Rhea" id="RHEA:66332"/>
        <dbReference type="ChEBI" id="CHEBI:29991"/>
    </reaction>
    <physiologicalReaction direction="left-to-right" evidence="16">
        <dbReference type="Rhea" id="RHEA:66333"/>
    </physiologicalReaction>
</comment>
<dbReference type="FunFam" id="1.20.1250.20:FF:000067">
    <property type="entry name" value="sialin isoform X2"/>
    <property type="match status" value="1"/>
</dbReference>
<organism evidence="29 30">
    <name type="scientific">Trichonephila clavata</name>
    <name type="common">Joro spider</name>
    <name type="synonym">Nephila clavata</name>
    <dbReference type="NCBI Taxonomy" id="2740835"/>
    <lineage>
        <taxon>Eukaryota</taxon>
        <taxon>Metazoa</taxon>
        <taxon>Ecdysozoa</taxon>
        <taxon>Arthropoda</taxon>
        <taxon>Chelicerata</taxon>
        <taxon>Arachnida</taxon>
        <taxon>Araneae</taxon>
        <taxon>Araneomorphae</taxon>
        <taxon>Entelegynae</taxon>
        <taxon>Araneoidea</taxon>
        <taxon>Nephilidae</taxon>
        <taxon>Trichonephila</taxon>
    </lineage>
</organism>
<feature type="transmembrane region" description="Helical" evidence="27">
    <location>
        <begin position="427"/>
        <end position="450"/>
    </location>
</feature>
<feature type="transmembrane region" description="Helical" evidence="27">
    <location>
        <begin position="462"/>
        <end position="481"/>
    </location>
</feature>
<comment type="catalytic activity">
    <reaction evidence="18">
        <text>N-acetyl-L-aspartyl-L-glutamate(out) = N-acetyl-L-aspartyl-L-glutamate(in)</text>
        <dbReference type="Rhea" id="RHEA:72599"/>
        <dbReference type="ChEBI" id="CHEBI:76931"/>
    </reaction>
    <physiologicalReaction direction="left-to-right" evidence="18">
        <dbReference type="Rhea" id="RHEA:72600"/>
    </physiologicalReaction>
</comment>
<dbReference type="Proteomes" id="UP000887116">
    <property type="component" value="Unassembled WGS sequence"/>
</dbReference>
<evidence type="ECO:0000256" key="8">
    <source>
        <dbReference type="ARBA" id="ARBA00022847"/>
    </source>
</evidence>
<keyword evidence="11 27" id="KW-0472">Membrane</keyword>
<evidence type="ECO:0000256" key="24">
    <source>
        <dbReference type="ARBA" id="ARBA00081195"/>
    </source>
</evidence>
<dbReference type="EMBL" id="BMAO01006275">
    <property type="protein sequence ID" value="GFR07411.1"/>
    <property type="molecule type" value="Genomic_DNA"/>
</dbReference>
<evidence type="ECO:0000256" key="26">
    <source>
        <dbReference type="SAM" id="MobiDB-lite"/>
    </source>
</evidence>
<comment type="catalytic activity">
    <reaction evidence="20">
        <text>D-glucuronate(out) + H(+)(out) = D-glucuronate(in) + H(+)(in)</text>
        <dbReference type="Rhea" id="RHEA:72591"/>
        <dbReference type="ChEBI" id="CHEBI:15378"/>
        <dbReference type="ChEBI" id="CHEBI:58720"/>
    </reaction>
    <physiologicalReaction direction="left-to-right" evidence="20">
        <dbReference type="Rhea" id="RHEA:72592"/>
    </physiologicalReaction>
</comment>
<evidence type="ECO:0000256" key="1">
    <source>
        <dbReference type="ARBA" id="ARBA00004432"/>
    </source>
</evidence>
<evidence type="ECO:0000256" key="6">
    <source>
        <dbReference type="ARBA" id="ARBA00022475"/>
    </source>
</evidence>
<keyword evidence="10" id="KW-0770">Synapse</keyword>
<comment type="caution">
    <text evidence="29">The sequence shown here is derived from an EMBL/GenBank/DDBJ whole genome shotgun (WGS) entry which is preliminary data.</text>
</comment>
<protein>
    <recommendedName>
        <fullName evidence="22">Sialin</fullName>
    </recommendedName>
    <alternativeName>
        <fullName evidence="25">H(+)/nitrate cotransporter</fullName>
    </alternativeName>
    <alternativeName>
        <fullName evidence="23">H(+)/sialic acid cotransporter</fullName>
    </alternativeName>
    <alternativeName>
        <fullName evidence="24">Vesicular excitatory amino acid transporter</fullName>
    </alternativeName>
</protein>
<accession>A0A8X6GM45</accession>
<sequence>MSTNNHQECANENSKTTRLKNTTLQERYILTLLGFFGFFCAYALRVNLNVAMVAMVREPQTNQDTTDSRENAIVCPELIHHHHNKSSSSLSAHSTLKGEFDWDSNMQALVLGSFYFGYVVTQIPGGVAAEKYGAKWLFGFGILLTSVFSLLTPVSARWNVWALIIARAIEGLGEGVTFPAMHALIGRWAPKQERCLLSTIIYNGCAIGTVVSLAVSGALCDTEFIGGWPSTFYVFGVLGCLWFLLWITLVYDSPYSHPRITEEELLFIQLSQDDFQSHKAPIPWKSILTSIPVWGLIVTHFGQNWGFYTLLTDMPTYLSNVLHFNVEKNGVVSALPNLIEAFTAVIASWMADKLLASKKLQITTIRKLMNSIAFYATGLCVLPIAFIGCKPIIIVVLLTLAMSINGFIYSGFNVVHVDMSPEFAGTLMGITNCIANLPGFLAPSFVGWIVQDGHTLNNWGTIFITTSVIFFVSGTVFNLFCTADLQPWGTNSQPSNDPSTVVERKKTTTESHENEGFEL</sequence>
<evidence type="ECO:0000256" key="12">
    <source>
        <dbReference type="ARBA" id="ARBA00023180"/>
    </source>
</evidence>
<comment type="catalytic activity">
    <reaction evidence="15">
        <text>2 nitrate(out) + H(+)(out) = 2 nitrate(in) + H(+)(in)</text>
        <dbReference type="Rhea" id="RHEA:71539"/>
        <dbReference type="ChEBI" id="CHEBI:15378"/>
        <dbReference type="ChEBI" id="CHEBI:17632"/>
    </reaction>
    <physiologicalReaction direction="left-to-right" evidence="15">
        <dbReference type="Rhea" id="RHEA:71540"/>
    </physiologicalReaction>
</comment>
<feature type="region of interest" description="Disordered" evidence="26">
    <location>
        <begin position="490"/>
        <end position="519"/>
    </location>
</feature>
<comment type="subcellular location">
    <subcellularLocation>
        <location evidence="2">Basolateral cell membrane</location>
        <topology evidence="2">Multi-pass membrane protein</topology>
    </subcellularLocation>
    <subcellularLocation>
        <location evidence="3">Cytoplasmic vesicle</location>
        <location evidence="3">Secretory vesicle membrane</location>
        <topology evidence="3">Multi-pass membrane protein</topology>
    </subcellularLocation>
    <subcellularLocation>
        <location evidence="1">Cytoplasmic vesicle</location>
        <location evidence="1">Secretory vesicle</location>
        <location evidence="1">Synaptic vesicle membrane</location>
    </subcellularLocation>
    <subcellularLocation>
        <location evidence="4">Lysosome membrane</location>
    </subcellularLocation>
</comment>
<proteinExistence type="predicted"/>
<dbReference type="SUPFAM" id="SSF103473">
    <property type="entry name" value="MFS general substrate transporter"/>
    <property type="match status" value="1"/>
</dbReference>
<evidence type="ECO:0000256" key="16">
    <source>
        <dbReference type="ARBA" id="ARBA00050554"/>
    </source>
</evidence>
<keyword evidence="12" id="KW-0325">Glycoprotein</keyword>
<dbReference type="AlphaFoldDB" id="A0A8X6GM45"/>
<evidence type="ECO:0000256" key="23">
    <source>
        <dbReference type="ARBA" id="ARBA00080244"/>
    </source>
</evidence>
<evidence type="ECO:0000256" key="9">
    <source>
        <dbReference type="ARBA" id="ARBA00022989"/>
    </source>
</evidence>
<feature type="transmembrane region" description="Helical" evidence="27">
    <location>
        <begin position="231"/>
        <end position="251"/>
    </location>
</feature>
<evidence type="ECO:0000313" key="30">
    <source>
        <dbReference type="Proteomes" id="UP000887116"/>
    </source>
</evidence>
<evidence type="ECO:0000256" key="14">
    <source>
        <dbReference type="ARBA" id="ARBA00023329"/>
    </source>
</evidence>
<dbReference type="PANTHER" id="PTHR11662:SF399">
    <property type="entry name" value="FI19708P1-RELATED"/>
    <property type="match status" value="1"/>
</dbReference>
<keyword evidence="8" id="KW-0769">Symport</keyword>
<comment type="catalytic activity">
    <reaction evidence="17">
        <text>N-acetylneuraminate(in) + H(+)(in) = N-acetylneuraminate(out) + H(+)(out)</text>
        <dbReference type="Rhea" id="RHEA:28987"/>
        <dbReference type="ChEBI" id="CHEBI:15378"/>
        <dbReference type="ChEBI" id="CHEBI:35418"/>
    </reaction>
    <physiologicalReaction direction="right-to-left" evidence="17">
        <dbReference type="Rhea" id="RHEA:28989"/>
    </physiologicalReaction>
</comment>
<keyword evidence="9 27" id="KW-1133">Transmembrane helix</keyword>
<dbReference type="InterPro" id="IPR020846">
    <property type="entry name" value="MFS_dom"/>
</dbReference>
<evidence type="ECO:0000256" key="5">
    <source>
        <dbReference type="ARBA" id="ARBA00022448"/>
    </source>
</evidence>
<dbReference type="GO" id="GO:0016323">
    <property type="term" value="C:basolateral plasma membrane"/>
    <property type="evidence" value="ECO:0007669"/>
    <property type="project" value="UniProtKB-SubCell"/>
</dbReference>
<keyword evidence="30" id="KW-1185">Reference proteome</keyword>
<dbReference type="PROSITE" id="PS50850">
    <property type="entry name" value="MFS"/>
    <property type="match status" value="1"/>
</dbReference>
<dbReference type="InterPro" id="IPR011701">
    <property type="entry name" value="MFS"/>
</dbReference>
<dbReference type="OrthoDB" id="2985014at2759"/>
<feature type="transmembrane region" description="Helical" evidence="27">
    <location>
        <begin position="28"/>
        <end position="48"/>
    </location>
</feature>
<evidence type="ECO:0000313" key="29">
    <source>
        <dbReference type="EMBL" id="GFR07411.1"/>
    </source>
</evidence>
<feature type="compositionally biased region" description="Basic and acidic residues" evidence="26">
    <location>
        <begin position="502"/>
        <end position="519"/>
    </location>
</feature>
<evidence type="ECO:0000256" key="27">
    <source>
        <dbReference type="SAM" id="Phobius"/>
    </source>
</evidence>
<keyword evidence="7 27" id="KW-0812">Transmembrane</keyword>